<evidence type="ECO:0000313" key="1">
    <source>
        <dbReference type="EMBL" id="CEK47811.1"/>
    </source>
</evidence>
<dbReference type="EMBL" id="HACG01000946">
    <property type="protein sequence ID" value="CEK47811.1"/>
    <property type="molecule type" value="Transcribed_RNA"/>
</dbReference>
<reference evidence="1" key="1">
    <citation type="submission" date="2014-12" db="EMBL/GenBank/DDBJ databases">
        <title>Insight into the proteome of Arion vulgaris.</title>
        <authorList>
            <person name="Aradska J."/>
            <person name="Bulat T."/>
            <person name="Smidak R."/>
            <person name="Sarate P."/>
            <person name="Gangsoo J."/>
            <person name="Sialana F."/>
            <person name="Bilban M."/>
            <person name="Lubec G."/>
        </authorList>
    </citation>
    <scope>NUCLEOTIDE SEQUENCE</scope>
    <source>
        <tissue evidence="1">Skin</tissue>
    </source>
</reference>
<dbReference type="AlphaFoldDB" id="A0A0B6XWB0"/>
<organism evidence="1">
    <name type="scientific">Arion vulgaris</name>
    <dbReference type="NCBI Taxonomy" id="1028688"/>
    <lineage>
        <taxon>Eukaryota</taxon>
        <taxon>Metazoa</taxon>
        <taxon>Spiralia</taxon>
        <taxon>Lophotrochozoa</taxon>
        <taxon>Mollusca</taxon>
        <taxon>Gastropoda</taxon>
        <taxon>Heterobranchia</taxon>
        <taxon>Euthyneura</taxon>
        <taxon>Panpulmonata</taxon>
        <taxon>Eupulmonata</taxon>
        <taxon>Stylommatophora</taxon>
        <taxon>Helicina</taxon>
        <taxon>Arionoidea</taxon>
        <taxon>Arionidae</taxon>
        <taxon>Arion</taxon>
    </lineage>
</organism>
<gene>
    <name evidence="1" type="primary">ORF2317</name>
</gene>
<name>A0A0B6XWB0_9EUPU</name>
<accession>A0A0B6XWB0</accession>
<proteinExistence type="predicted"/>
<protein>
    <submittedName>
        <fullName evidence="1">Uncharacterized protein</fullName>
    </submittedName>
</protein>
<feature type="non-terminal residue" evidence="1">
    <location>
        <position position="1"/>
    </location>
</feature>
<sequence length="63" mass="7267">NTYLKDKDPDDFQFPVQDSSCNSFVDHCLDQVVVKSYNTDGGKHWHREMVTFVASLQARSDDE</sequence>